<proteinExistence type="inferred from homology"/>
<comment type="catalytic activity">
    <reaction evidence="4">
        <text>ATP + H2O = ADP + phosphate + H(+)</text>
        <dbReference type="Rhea" id="RHEA:13065"/>
        <dbReference type="ChEBI" id="CHEBI:15377"/>
        <dbReference type="ChEBI" id="CHEBI:15378"/>
        <dbReference type="ChEBI" id="CHEBI:30616"/>
        <dbReference type="ChEBI" id="CHEBI:43474"/>
        <dbReference type="ChEBI" id="CHEBI:456216"/>
        <dbReference type="EC" id="5.6.2.4"/>
    </reaction>
</comment>
<evidence type="ECO:0000256" key="4">
    <source>
        <dbReference type="ARBA" id="ARBA00048988"/>
    </source>
</evidence>
<dbReference type="KEGG" id="mzi:HWN40_07830"/>
<evidence type="ECO:0000313" key="7">
    <source>
        <dbReference type="EMBL" id="QLC50157.1"/>
    </source>
</evidence>
<name>A0A7D5E936_9EURY</name>
<dbReference type="GO" id="GO:0005524">
    <property type="term" value="F:ATP binding"/>
    <property type="evidence" value="ECO:0007669"/>
    <property type="project" value="UniProtKB-KW"/>
</dbReference>
<reference evidence="7 8" key="1">
    <citation type="submission" date="2020-06" db="EMBL/GenBank/DDBJ databases">
        <title>Methanolobus halotolerans sp. nov., isolated from a saline lake Tus in Siberia.</title>
        <authorList>
            <person name="Shen Y."/>
            <person name="Chen S.-C."/>
            <person name="Lai M.-C."/>
            <person name="Huang H.-H."/>
            <person name="Chiu H.-H."/>
            <person name="Tang S.-L."/>
            <person name="Rogozin D.Y."/>
            <person name="Degermendzhy A.G."/>
        </authorList>
    </citation>
    <scope>NUCLEOTIDE SEQUENCE [LARGE SCALE GENOMIC DNA]</scope>
    <source>
        <strain evidence="7 8">DSM 21339</strain>
    </source>
</reference>
<dbReference type="GO" id="GO:0043138">
    <property type="term" value="F:3'-5' DNA helicase activity"/>
    <property type="evidence" value="ECO:0007669"/>
    <property type="project" value="UniProtKB-EC"/>
</dbReference>
<feature type="region of interest" description="Disordered" evidence="5">
    <location>
        <begin position="487"/>
        <end position="564"/>
    </location>
</feature>
<dbReference type="EMBL" id="CP058215">
    <property type="protein sequence ID" value="QLC50157.1"/>
    <property type="molecule type" value="Genomic_DNA"/>
</dbReference>
<dbReference type="RefSeq" id="WP_176965213.1">
    <property type="nucleotide sequence ID" value="NZ_CP058215.1"/>
</dbReference>
<keyword evidence="8" id="KW-1185">Reference proteome</keyword>
<dbReference type="Pfam" id="PF01935">
    <property type="entry name" value="DUF87"/>
    <property type="match status" value="1"/>
</dbReference>
<evidence type="ECO:0000259" key="6">
    <source>
        <dbReference type="Pfam" id="PF01935"/>
    </source>
</evidence>
<accession>A0A7D5E936</accession>
<evidence type="ECO:0000256" key="2">
    <source>
        <dbReference type="ARBA" id="ARBA00034617"/>
    </source>
</evidence>
<evidence type="ECO:0000256" key="1">
    <source>
        <dbReference type="ARBA" id="ARBA00007816"/>
    </source>
</evidence>
<comment type="catalytic activity">
    <reaction evidence="2">
        <text>Couples ATP hydrolysis with the unwinding of duplex DNA by translocating in the 3'-5' direction.</text>
        <dbReference type="EC" id="5.6.2.4"/>
    </reaction>
</comment>
<gene>
    <name evidence="7" type="ORF">HWN40_07830</name>
</gene>
<dbReference type="AlphaFoldDB" id="A0A7D5E936"/>
<dbReference type="InterPro" id="IPR008571">
    <property type="entry name" value="HerA-like"/>
</dbReference>
<evidence type="ECO:0000256" key="5">
    <source>
        <dbReference type="SAM" id="MobiDB-lite"/>
    </source>
</evidence>
<keyword evidence="7" id="KW-0067">ATP-binding</keyword>
<dbReference type="Gene3D" id="3.40.50.300">
    <property type="entry name" value="P-loop containing nucleotide triphosphate hydrolases"/>
    <property type="match status" value="2"/>
</dbReference>
<keyword evidence="7" id="KW-0547">Nucleotide-binding</keyword>
<dbReference type="PANTHER" id="PTHR42957">
    <property type="entry name" value="HELICASE MJ1565-RELATED"/>
    <property type="match status" value="1"/>
</dbReference>
<dbReference type="InterPro" id="IPR002789">
    <property type="entry name" value="HerA_central"/>
</dbReference>
<comment type="similarity">
    <text evidence="1">Belongs to the HerA family.</text>
</comment>
<organism evidence="7 8">
    <name type="scientific">Methanolobus zinderi</name>
    <dbReference type="NCBI Taxonomy" id="536044"/>
    <lineage>
        <taxon>Archaea</taxon>
        <taxon>Methanobacteriati</taxon>
        <taxon>Methanobacteriota</taxon>
        <taxon>Stenosarchaea group</taxon>
        <taxon>Methanomicrobia</taxon>
        <taxon>Methanosarcinales</taxon>
        <taxon>Methanosarcinaceae</taxon>
        <taxon>Methanolobus</taxon>
    </lineage>
</organism>
<dbReference type="OrthoDB" id="107033at2157"/>
<dbReference type="GO" id="GO:0043139">
    <property type="term" value="F:5'-3' DNA helicase activity"/>
    <property type="evidence" value="ECO:0007669"/>
    <property type="project" value="UniProtKB-EC"/>
</dbReference>
<dbReference type="GeneID" id="55821575"/>
<dbReference type="PANTHER" id="PTHR42957:SF2">
    <property type="entry name" value="HELICASE HERA CENTRAL DOMAIN-CONTAINING PROTEIN"/>
    <property type="match status" value="1"/>
</dbReference>
<sequence>MVRGSVGVIFGETGTLDFKMLVSDSTAVHRGAYVKAWHETDGWVLAQVMNITRSSDSFTIEEAKAGQRKDKSDDRIVAEAIVIGTRDNDGMLRSPVIPFSPGDLIYVADEGLIRSVLGLVGKDMNIGMLEGTGIKVQLSVNSLVQKHCSILAKTGSGKSYTAAVILEELIDRDIPLLIIDPHSEYASLKTEATDDQEVFKKYGVTPKSYADRVKVYTPANRAINPDADEVFRLNGMNLTVKDLTSIFPDNFSTTHTGILYEAIQSLRAEMETYTIDDIIFAVSNDKSKAKWTVINMLETIKETDILSPNPTPIEALVQKGKVAILDFKGVPPDIQSMIVAQLCSNLFEARKLDKVPPGMLVVEEAHNYAPEKGFSKTVSTDILRTIASEGRKFGLGMMVISQRPARIDKNVLSQCGTQIIMKVTNPNDLKAISKGLEGVNSYVEDELMRLPPGVAMLVSTEIERPVLVDIRIRRSKHGGESVNVLKAAQTMSPPPPPPSATKIPTVEESRAQIPETPAAQPPVVETADVEEETVKKTPPPKRKPSRPPKNEGGKLFTKIFGGGK</sequence>
<evidence type="ECO:0000313" key="8">
    <source>
        <dbReference type="Proteomes" id="UP000509594"/>
    </source>
</evidence>
<feature type="domain" description="Helicase HerA central" evidence="6">
    <location>
        <begin position="125"/>
        <end position="345"/>
    </location>
</feature>
<evidence type="ECO:0000256" key="3">
    <source>
        <dbReference type="ARBA" id="ARBA00048954"/>
    </source>
</evidence>
<dbReference type="Proteomes" id="UP000509594">
    <property type="component" value="Chromosome"/>
</dbReference>
<protein>
    <submittedName>
        <fullName evidence="7">ATP-binding protein</fullName>
    </submittedName>
</protein>
<dbReference type="SUPFAM" id="SSF52540">
    <property type="entry name" value="P-loop containing nucleoside triphosphate hydrolases"/>
    <property type="match status" value="1"/>
</dbReference>
<dbReference type="InterPro" id="IPR027417">
    <property type="entry name" value="P-loop_NTPase"/>
</dbReference>
<comment type="catalytic activity">
    <reaction evidence="3">
        <text>ATP + H2O = ADP + phosphate + H(+)</text>
        <dbReference type="Rhea" id="RHEA:13065"/>
        <dbReference type="ChEBI" id="CHEBI:15377"/>
        <dbReference type="ChEBI" id="CHEBI:15378"/>
        <dbReference type="ChEBI" id="CHEBI:30616"/>
        <dbReference type="ChEBI" id="CHEBI:43474"/>
        <dbReference type="ChEBI" id="CHEBI:456216"/>
        <dbReference type="EC" id="5.6.2.3"/>
    </reaction>
</comment>